<accession>A0ABV3ZLZ3</accession>
<feature type="transmembrane region" description="Helical" evidence="1">
    <location>
        <begin position="21"/>
        <end position="41"/>
    </location>
</feature>
<feature type="transmembrane region" description="Helical" evidence="1">
    <location>
        <begin position="91"/>
        <end position="108"/>
    </location>
</feature>
<evidence type="ECO:0000256" key="1">
    <source>
        <dbReference type="SAM" id="Phobius"/>
    </source>
</evidence>
<protein>
    <submittedName>
        <fullName evidence="2">DUF4386 domain-containing protein</fullName>
    </submittedName>
</protein>
<feature type="transmembrane region" description="Helical" evidence="1">
    <location>
        <begin position="61"/>
        <end position="84"/>
    </location>
</feature>
<proteinExistence type="predicted"/>
<keyword evidence="1" id="KW-1133">Transmembrane helix</keyword>
<dbReference type="EMBL" id="JAULBC010000011">
    <property type="protein sequence ID" value="MEX6690823.1"/>
    <property type="molecule type" value="Genomic_DNA"/>
</dbReference>
<organism evidence="2 3">
    <name type="scientific">Danxiaibacter flavus</name>
    <dbReference type="NCBI Taxonomy" id="3049108"/>
    <lineage>
        <taxon>Bacteria</taxon>
        <taxon>Pseudomonadati</taxon>
        <taxon>Bacteroidota</taxon>
        <taxon>Chitinophagia</taxon>
        <taxon>Chitinophagales</taxon>
        <taxon>Chitinophagaceae</taxon>
        <taxon>Danxiaibacter</taxon>
    </lineage>
</organism>
<dbReference type="RefSeq" id="WP_369332239.1">
    <property type="nucleotide sequence ID" value="NZ_JAULBC010000011.1"/>
</dbReference>
<gene>
    <name evidence="2" type="ORF">QTN47_25165</name>
</gene>
<sequence>MNNHITTTSPNRYARIGGVTYLIIIAAGLFGEMFVRNAIIVPGNAAESANNIMASPLLWRIGIAGDLIMHIGDVVLMLMLYVLLKPVHKRLALLVVLLNLIQTAVLVANKLNLLLPLFLLQDPDYLKVFSPEQLQALAYIAVRTHSYGFGIGLIFFGAVCLVEGYLIYASGFLPKAIGIMMQIAGACYLINSFALILAPKVASILFPVIMIPPFIGELSLCLWLIIKGVNVEKWKERALAMK</sequence>
<evidence type="ECO:0000313" key="3">
    <source>
        <dbReference type="Proteomes" id="UP001560573"/>
    </source>
</evidence>
<feature type="transmembrane region" description="Helical" evidence="1">
    <location>
        <begin position="147"/>
        <end position="167"/>
    </location>
</feature>
<keyword evidence="1" id="KW-0472">Membrane</keyword>
<name>A0ABV3ZLZ3_9BACT</name>
<dbReference type="InterPro" id="IPR025495">
    <property type="entry name" value="DUF4386"/>
</dbReference>
<keyword evidence="1" id="KW-0812">Transmembrane</keyword>
<dbReference type="Proteomes" id="UP001560573">
    <property type="component" value="Unassembled WGS sequence"/>
</dbReference>
<keyword evidence="3" id="KW-1185">Reference proteome</keyword>
<feature type="transmembrane region" description="Helical" evidence="1">
    <location>
        <begin position="179"/>
        <end position="198"/>
    </location>
</feature>
<comment type="caution">
    <text evidence="2">The sequence shown here is derived from an EMBL/GenBank/DDBJ whole genome shotgun (WGS) entry which is preliminary data.</text>
</comment>
<evidence type="ECO:0000313" key="2">
    <source>
        <dbReference type="EMBL" id="MEX6690823.1"/>
    </source>
</evidence>
<dbReference type="Pfam" id="PF14329">
    <property type="entry name" value="DUF4386"/>
    <property type="match status" value="1"/>
</dbReference>
<reference evidence="2 3" key="1">
    <citation type="submission" date="2023-07" db="EMBL/GenBank/DDBJ databases">
        <authorList>
            <person name="Lian W.-H."/>
        </authorList>
    </citation>
    <scope>NUCLEOTIDE SEQUENCE [LARGE SCALE GENOMIC DNA]</scope>
    <source>
        <strain evidence="2 3">SYSU DXS3180</strain>
    </source>
</reference>
<feature type="transmembrane region" description="Helical" evidence="1">
    <location>
        <begin position="204"/>
        <end position="226"/>
    </location>
</feature>